<name>A0A8C5NTK2_JUNHY</name>
<feature type="compositionally biased region" description="Low complexity" evidence="1">
    <location>
        <begin position="22"/>
        <end position="39"/>
    </location>
</feature>
<feature type="compositionally biased region" description="Gly residues" evidence="1">
    <location>
        <begin position="175"/>
        <end position="184"/>
    </location>
</feature>
<feature type="compositionally biased region" description="Low complexity" evidence="1">
    <location>
        <begin position="115"/>
        <end position="136"/>
    </location>
</feature>
<evidence type="ECO:0000313" key="4">
    <source>
        <dbReference type="Proteomes" id="UP000694408"/>
    </source>
</evidence>
<dbReference type="PANTHER" id="PTHR15381">
    <property type="entry name" value="CHONDROITIN SULFATE PROTEOGLYCAN 5 -RELATED"/>
    <property type="match status" value="1"/>
</dbReference>
<keyword evidence="4" id="KW-1185">Reference proteome</keyword>
<feature type="region of interest" description="Disordered" evidence="1">
    <location>
        <begin position="175"/>
        <end position="195"/>
    </location>
</feature>
<dbReference type="OMA" id="THPPQAA"/>
<feature type="compositionally biased region" description="Acidic residues" evidence="1">
    <location>
        <begin position="225"/>
        <end position="249"/>
    </location>
</feature>
<sequence>EGSLESSAPKWDLASGDPPGAPSNSTSAGGAAAGAQLEPPGGGTATTEPSAVPEGCPGCGAEGEASAVPPRAVTWPGDGGTVPVALGSPEEPGSGDRPTPGGSGGLPAAPPSPAGPRLATGSAESELLLAAGGSAAPRTPEPVTAATGPPEPPADRAGSDIIDVDYYDLFEGGEGLGALPGAGRGSARRREPEGAATPWALHELYDDFTPFDDADFYPTTSFYADGDDEDELEDEEEEEEEEDGGLEDENGYRAPASAAPAPQEPRPTGHRAAAAPPPPPPGLAGGSPTAWPRPGERGPPDNGSECRSGYVRHNSSCRSLCDLVPSYCHNGGQCYLVESHGAFCRVSILCVPHSSSSFHSILAVSLSTYSIPRLSILHAPHP</sequence>
<dbReference type="Ensembl" id="ENSJHYT00000027931.1">
    <property type="protein sequence ID" value="ENSJHYP00000023164.1"/>
    <property type="gene ID" value="ENSJHYG00000017447.1"/>
</dbReference>
<feature type="region of interest" description="Disordered" evidence="1">
    <location>
        <begin position="209"/>
        <end position="306"/>
    </location>
</feature>
<organism evidence="3 4">
    <name type="scientific">Junco hyemalis</name>
    <name type="common">Dark-eyed junco</name>
    <dbReference type="NCBI Taxonomy" id="40217"/>
    <lineage>
        <taxon>Eukaryota</taxon>
        <taxon>Metazoa</taxon>
        <taxon>Chordata</taxon>
        <taxon>Craniata</taxon>
        <taxon>Vertebrata</taxon>
        <taxon>Euteleostomi</taxon>
        <taxon>Archelosauria</taxon>
        <taxon>Archosauria</taxon>
        <taxon>Dinosauria</taxon>
        <taxon>Saurischia</taxon>
        <taxon>Theropoda</taxon>
        <taxon>Coelurosauria</taxon>
        <taxon>Aves</taxon>
        <taxon>Neognathae</taxon>
        <taxon>Neoaves</taxon>
        <taxon>Telluraves</taxon>
        <taxon>Australaves</taxon>
        <taxon>Passeriformes</taxon>
        <taxon>Passerellidae</taxon>
        <taxon>Junco</taxon>
    </lineage>
</organism>
<accession>A0A8C5NTK2</accession>
<dbReference type="InterPro" id="IPR010555">
    <property type="entry name" value="CSPG5_S_attach_dom"/>
</dbReference>
<reference evidence="3" key="1">
    <citation type="submission" date="2025-08" db="UniProtKB">
        <authorList>
            <consortium name="Ensembl"/>
        </authorList>
    </citation>
    <scope>IDENTIFICATION</scope>
</reference>
<dbReference type="Proteomes" id="UP000694408">
    <property type="component" value="Unplaced"/>
</dbReference>
<evidence type="ECO:0000259" key="2">
    <source>
        <dbReference type="Pfam" id="PF06566"/>
    </source>
</evidence>
<reference evidence="3" key="2">
    <citation type="submission" date="2025-09" db="UniProtKB">
        <authorList>
            <consortium name="Ensembl"/>
        </authorList>
    </citation>
    <scope>IDENTIFICATION</scope>
</reference>
<feature type="domain" description="CSPG5 sulphate attachment" evidence="2">
    <location>
        <begin position="12"/>
        <end position="228"/>
    </location>
</feature>
<dbReference type="GO" id="GO:0048858">
    <property type="term" value="P:cell projection morphogenesis"/>
    <property type="evidence" value="ECO:0007669"/>
    <property type="project" value="TreeGrafter"/>
</dbReference>
<feature type="region of interest" description="Disordered" evidence="1">
    <location>
        <begin position="1"/>
        <end position="161"/>
    </location>
</feature>
<evidence type="ECO:0000256" key="1">
    <source>
        <dbReference type="SAM" id="MobiDB-lite"/>
    </source>
</evidence>
<protein>
    <recommendedName>
        <fullName evidence="2">CSPG5 sulphate attachment domain-containing protein</fullName>
    </recommendedName>
</protein>
<dbReference type="AlphaFoldDB" id="A0A8C5NTK2"/>
<dbReference type="PANTHER" id="PTHR15381:SF1">
    <property type="entry name" value="CHONDROITIN SULFATE PROTEOGLYCAN 5"/>
    <property type="match status" value="1"/>
</dbReference>
<proteinExistence type="predicted"/>
<dbReference type="GO" id="GO:0045202">
    <property type="term" value="C:synapse"/>
    <property type="evidence" value="ECO:0007669"/>
    <property type="project" value="TreeGrafter"/>
</dbReference>
<dbReference type="Pfam" id="PF06566">
    <property type="entry name" value="Chon_Sulph_att"/>
    <property type="match status" value="1"/>
</dbReference>
<evidence type="ECO:0000313" key="3">
    <source>
        <dbReference type="Ensembl" id="ENSJHYP00000023164.1"/>
    </source>
</evidence>